<feature type="domain" description="Lipocalin-like" evidence="1">
    <location>
        <begin position="1"/>
        <end position="125"/>
    </location>
</feature>
<accession>A0A382Q9D3</accession>
<dbReference type="AlphaFoldDB" id="A0A382Q9D3"/>
<dbReference type="EMBL" id="UINC01112823">
    <property type="protein sequence ID" value="SVC82026.1"/>
    <property type="molecule type" value="Genomic_DNA"/>
</dbReference>
<organism evidence="2">
    <name type="scientific">marine metagenome</name>
    <dbReference type="NCBI Taxonomy" id="408172"/>
    <lineage>
        <taxon>unclassified sequences</taxon>
        <taxon>metagenomes</taxon>
        <taxon>ecological metagenomes</taxon>
    </lineage>
</organism>
<dbReference type="Pfam" id="PF13924">
    <property type="entry name" value="Lipocalin_5"/>
    <property type="match status" value="2"/>
</dbReference>
<sequence length="285" mass="32217">GKWELVRRERITPDGELLPMPEPPAPGADGEVGFIMYDPAGYMGVVILPPERPNYSGDQPTGEEAVGALGTYTSYFGTYTVNETEGFLTHHLLGNVRPPDSANNNQRFFEFSGDQLILMPPADDSGIKRRIIWQRVPDLPETELTETHRRLFGFYRWTKIERATLAGEPIPTEQWDNAFIIYMPSGHMAVHISRKNRPVYTGAPTPEQALQAIQTYGSYFGPFSVHEEEDYLVHHRIGNLNPGQSGTDAQRFFELTDTTLKLRPPPRMIDGREVQGTITWERISD</sequence>
<dbReference type="InterPro" id="IPR024311">
    <property type="entry name" value="Lipocalin-like"/>
</dbReference>
<proteinExistence type="predicted"/>
<feature type="domain" description="Lipocalin-like" evidence="1">
    <location>
        <begin position="179"/>
        <end position="283"/>
    </location>
</feature>
<evidence type="ECO:0000259" key="1">
    <source>
        <dbReference type="Pfam" id="PF13924"/>
    </source>
</evidence>
<protein>
    <recommendedName>
        <fullName evidence="1">Lipocalin-like domain-containing protein</fullName>
    </recommendedName>
</protein>
<evidence type="ECO:0000313" key="2">
    <source>
        <dbReference type="EMBL" id="SVC82026.1"/>
    </source>
</evidence>
<reference evidence="2" key="1">
    <citation type="submission" date="2018-05" db="EMBL/GenBank/DDBJ databases">
        <authorList>
            <person name="Lanie J.A."/>
            <person name="Ng W.-L."/>
            <person name="Kazmierczak K.M."/>
            <person name="Andrzejewski T.M."/>
            <person name="Davidsen T.M."/>
            <person name="Wayne K.J."/>
            <person name="Tettelin H."/>
            <person name="Glass J.I."/>
            <person name="Rusch D."/>
            <person name="Podicherti R."/>
            <person name="Tsui H.-C.T."/>
            <person name="Winkler M.E."/>
        </authorList>
    </citation>
    <scope>NUCLEOTIDE SEQUENCE</scope>
</reference>
<gene>
    <name evidence="2" type="ORF">METZ01_LOCUS334880</name>
</gene>
<name>A0A382Q9D3_9ZZZZ</name>
<feature type="non-terminal residue" evidence="2">
    <location>
        <position position="1"/>
    </location>
</feature>